<dbReference type="OMA" id="IMQWIAV"/>
<sequence>SLITRHSWVRSACNALFHVLAFIVGSTYEDVAVAFSKTELVKNDAYRDRLLEPEIADLVDLSDALQLTVPQQKAVFQCFLHVDFMRRAGVTRTELLRYCNLRLTPLTCFLLPESIDGATHRGDRGAGRRWDIMQWIAVCFSVCTLELNTISH</sequence>
<keyword evidence="3" id="KW-1185">Reference proteome</keyword>
<protein>
    <submittedName>
        <fullName evidence="2">Uncharacterized protein</fullName>
    </submittedName>
</protein>
<reference evidence="3" key="1">
    <citation type="journal article" date="2010" name="Genome Biol.">
        <title>Genome sequence of the necrotrophic plant pathogen Pythium ultimum reveals original pathogenicity mechanisms and effector repertoire.</title>
        <authorList>
            <person name="Levesque C.A."/>
            <person name="Brouwer H."/>
            <person name="Cano L."/>
            <person name="Hamilton J.P."/>
            <person name="Holt C."/>
            <person name="Huitema E."/>
            <person name="Raffaele S."/>
            <person name="Robideau G.P."/>
            <person name="Thines M."/>
            <person name="Win J."/>
            <person name="Zerillo M.M."/>
            <person name="Beakes G.W."/>
            <person name="Boore J.L."/>
            <person name="Busam D."/>
            <person name="Dumas B."/>
            <person name="Ferriera S."/>
            <person name="Fuerstenberg S.I."/>
            <person name="Gachon C.M."/>
            <person name="Gaulin E."/>
            <person name="Govers F."/>
            <person name="Grenville-Briggs L."/>
            <person name="Horner N."/>
            <person name="Hostetler J."/>
            <person name="Jiang R.H."/>
            <person name="Johnson J."/>
            <person name="Krajaejun T."/>
            <person name="Lin H."/>
            <person name="Meijer H.J."/>
            <person name="Moore B."/>
            <person name="Morris P."/>
            <person name="Phuntmart V."/>
            <person name="Puiu D."/>
            <person name="Shetty J."/>
            <person name="Stajich J.E."/>
            <person name="Tripathy S."/>
            <person name="Wawra S."/>
            <person name="van West P."/>
            <person name="Whitty B.R."/>
            <person name="Coutinho P.M."/>
            <person name="Henrissat B."/>
            <person name="Martin F."/>
            <person name="Thomas P.D."/>
            <person name="Tyler B.M."/>
            <person name="De Vries R.P."/>
            <person name="Kamoun S."/>
            <person name="Yandell M."/>
            <person name="Tisserat N."/>
            <person name="Buell C.R."/>
        </authorList>
    </citation>
    <scope>NUCLEOTIDE SEQUENCE</scope>
    <source>
        <strain evidence="3">DAOM:BR144</strain>
    </source>
</reference>
<evidence type="ECO:0000313" key="2">
    <source>
        <dbReference type="EnsemblProtists" id="PYU1_T005579"/>
    </source>
</evidence>
<organism evidence="2 3">
    <name type="scientific">Globisporangium ultimum (strain ATCC 200006 / CBS 805.95 / DAOM BR144)</name>
    <name type="common">Pythium ultimum</name>
    <dbReference type="NCBI Taxonomy" id="431595"/>
    <lineage>
        <taxon>Eukaryota</taxon>
        <taxon>Sar</taxon>
        <taxon>Stramenopiles</taxon>
        <taxon>Oomycota</taxon>
        <taxon>Peronosporomycetes</taxon>
        <taxon>Pythiales</taxon>
        <taxon>Pythiaceae</taxon>
        <taxon>Globisporangium</taxon>
    </lineage>
</organism>
<keyword evidence="1" id="KW-0732">Signal</keyword>
<dbReference type="InParanoid" id="K3WKT7"/>
<dbReference type="EMBL" id="GL376573">
    <property type="status" value="NOT_ANNOTATED_CDS"/>
    <property type="molecule type" value="Genomic_DNA"/>
</dbReference>
<feature type="signal peptide" evidence="1">
    <location>
        <begin position="1"/>
        <end position="27"/>
    </location>
</feature>
<accession>K3WKT7</accession>
<dbReference type="AlphaFoldDB" id="K3WKT7"/>
<dbReference type="HOGENOM" id="CLU_119304_0_0_1"/>
<name>K3WKT7_GLOUD</name>
<dbReference type="VEuPathDB" id="FungiDB:PYU1_G005568"/>
<dbReference type="eggNOG" id="ENOG502S97E">
    <property type="taxonomic scope" value="Eukaryota"/>
</dbReference>
<proteinExistence type="predicted"/>
<evidence type="ECO:0000256" key="1">
    <source>
        <dbReference type="SAM" id="SignalP"/>
    </source>
</evidence>
<dbReference type="EnsemblProtists" id="PYU1_T005579">
    <property type="protein sequence ID" value="PYU1_T005579"/>
    <property type="gene ID" value="PYU1_G005568"/>
</dbReference>
<dbReference type="Proteomes" id="UP000019132">
    <property type="component" value="Unassembled WGS sequence"/>
</dbReference>
<reference evidence="3" key="2">
    <citation type="submission" date="2010-04" db="EMBL/GenBank/DDBJ databases">
        <authorList>
            <person name="Buell R."/>
            <person name="Hamilton J."/>
            <person name="Hostetler J."/>
        </authorList>
    </citation>
    <scope>NUCLEOTIDE SEQUENCE [LARGE SCALE GENOMIC DNA]</scope>
    <source>
        <strain evidence="3">DAOM:BR144</strain>
    </source>
</reference>
<reference evidence="2" key="3">
    <citation type="submission" date="2015-02" db="UniProtKB">
        <authorList>
            <consortium name="EnsemblProtists"/>
        </authorList>
    </citation>
    <scope>IDENTIFICATION</scope>
    <source>
        <strain evidence="2">DAOM BR144</strain>
    </source>
</reference>
<feature type="chain" id="PRO_5003868022" evidence="1">
    <location>
        <begin position="28"/>
        <end position="152"/>
    </location>
</feature>
<evidence type="ECO:0000313" key="3">
    <source>
        <dbReference type="Proteomes" id="UP000019132"/>
    </source>
</evidence>